<dbReference type="AlphaFoldDB" id="A0A6V8PIF1"/>
<keyword evidence="2" id="KW-1185">Reference proteome</keyword>
<dbReference type="EMBL" id="BLRZ01000377">
    <property type="protein sequence ID" value="GFP31514.1"/>
    <property type="molecule type" value="Genomic_DNA"/>
</dbReference>
<evidence type="ECO:0000313" key="2">
    <source>
        <dbReference type="Proteomes" id="UP000588083"/>
    </source>
</evidence>
<reference evidence="1 2" key="1">
    <citation type="journal article" date="2020" name="Front. Microbiol.">
        <title>Single-cell genomics of novel Actinobacteria with the Wood-Ljungdahl pathway discovered in a serpentinizing system.</title>
        <authorList>
            <person name="Merino N."/>
            <person name="Kawai M."/>
            <person name="Boyd E.S."/>
            <person name="Colman D.R."/>
            <person name="McGlynn S.E."/>
            <person name="Nealson K.H."/>
            <person name="Kurokawa K."/>
            <person name="Hongoh Y."/>
        </authorList>
    </citation>
    <scope>NUCLEOTIDE SEQUENCE [LARGE SCALE GENOMIC DNA]</scope>
    <source>
        <strain evidence="1 2">S34</strain>
    </source>
</reference>
<organism evidence="1 2">
    <name type="scientific">Candidatus Hakubella thermalkaliphila</name>
    <dbReference type="NCBI Taxonomy" id="2754717"/>
    <lineage>
        <taxon>Bacteria</taxon>
        <taxon>Bacillati</taxon>
        <taxon>Actinomycetota</taxon>
        <taxon>Actinomycetota incertae sedis</taxon>
        <taxon>Candidatus Hakubellales</taxon>
        <taxon>Candidatus Hakubellaceae</taxon>
        <taxon>Candidatus Hakubella</taxon>
    </lineage>
</organism>
<dbReference type="Proteomes" id="UP000588083">
    <property type="component" value="Unassembled WGS sequence"/>
</dbReference>
<proteinExistence type="predicted"/>
<feature type="non-terminal residue" evidence="1">
    <location>
        <position position="1"/>
    </location>
</feature>
<accession>A0A6V8PIF1</accession>
<comment type="caution">
    <text evidence="1">The sequence shown here is derived from an EMBL/GenBank/DDBJ whole genome shotgun (WGS) entry which is preliminary data.</text>
</comment>
<evidence type="ECO:0000313" key="1">
    <source>
        <dbReference type="EMBL" id="GFP31514.1"/>
    </source>
</evidence>
<name>A0A6V8PIF1_9ACTN</name>
<sequence>PPKYLSPENNIKVCFSEESKWLVTDQMEQNSLTK</sequence>
<gene>
    <name evidence="1" type="ORF">HKBW3S34_02434</name>
</gene>
<protein>
    <submittedName>
        <fullName evidence="1">Uncharacterized protein</fullName>
    </submittedName>
</protein>